<dbReference type="EMBL" id="JACIBU010000001">
    <property type="protein sequence ID" value="MBB3674450.1"/>
    <property type="molecule type" value="Genomic_DNA"/>
</dbReference>
<comment type="caution">
    <text evidence="1">The sequence shown here is derived from an EMBL/GenBank/DDBJ whole genome shotgun (WGS) entry which is preliminary data.</text>
</comment>
<sequence>MTLAEHFATALAETGGDDEDGHLLPDRLARATARVLEVDGAGLSVLAGPHGRSPLGASSPDAARAERLQFTAGVGPCRLAHATGQPVFVVEDDIRTRWPGFADLLLTGTPFRGIVSLPLRPPICGALDLFTVDPGGVARLDVFDALAVGDLVTSALADAAVWSTWSEAAGPDWLHSPAAERRAVVWQAVGRTGAALDLAAPEALALLRAHAYAAGRSVDSVAADLVSGRIGAADVAGRPGGG</sequence>
<proteinExistence type="predicted"/>
<dbReference type="AlphaFoldDB" id="A0A839XS30"/>
<protein>
    <recommendedName>
        <fullName evidence="3">ANTAR domain-containing protein</fullName>
    </recommendedName>
</protein>
<evidence type="ECO:0000313" key="1">
    <source>
        <dbReference type="EMBL" id="MBB3674450.1"/>
    </source>
</evidence>
<reference evidence="1 2" key="1">
    <citation type="submission" date="2020-08" db="EMBL/GenBank/DDBJ databases">
        <title>Sequencing the genomes of 1000 actinobacteria strains.</title>
        <authorList>
            <person name="Klenk H.-P."/>
        </authorList>
    </citation>
    <scope>NUCLEOTIDE SEQUENCE [LARGE SCALE GENOMIC DNA]</scope>
    <source>
        <strain evidence="1 2">DSM 16678</strain>
    </source>
</reference>
<evidence type="ECO:0008006" key="3">
    <source>
        <dbReference type="Google" id="ProtNLM"/>
    </source>
</evidence>
<organism evidence="1 2">
    <name type="scientific">Modestobacter versicolor</name>
    <dbReference type="NCBI Taxonomy" id="429133"/>
    <lineage>
        <taxon>Bacteria</taxon>
        <taxon>Bacillati</taxon>
        <taxon>Actinomycetota</taxon>
        <taxon>Actinomycetes</taxon>
        <taxon>Geodermatophilales</taxon>
        <taxon>Geodermatophilaceae</taxon>
        <taxon>Modestobacter</taxon>
    </lineage>
</organism>
<accession>A0A839XS30</accession>
<name>A0A839XS30_9ACTN</name>
<dbReference type="Gene3D" id="3.30.450.40">
    <property type="match status" value="1"/>
</dbReference>
<dbReference type="RefSeq" id="WP_183513426.1">
    <property type="nucleotide sequence ID" value="NZ_JACIBU010000001.1"/>
</dbReference>
<dbReference type="InterPro" id="IPR029016">
    <property type="entry name" value="GAF-like_dom_sf"/>
</dbReference>
<evidence type="ECO:0000313" key="2">
    <source>
        <dbReference type="Proteomes" id="UP000580718"/>
    </source>
</evidence>
<dbReference type="Proteomes" id="UP000580718">
    <property type="component" value="Unassembled WGS sequence"/>
</dbReference>
<dbReference type="SUPFAM" id="SSF55781">
    <property type="entry name" value="GAF domain-like"/>
    <property type="match status" value="1"/>
</dbReference>
<gene>
    <name evidence="1" type="ORF">FHX36_000185</name>
</gene>